<feature type="transmembrane region" description="Helical" evidence="13">
    <location>
        <begin position="17"/>
        <end position="44"/>
    </location>
</feature>
<keyword evidence="10" id="KW-0675">Receptor</keyword>
<dbReference type="InterPro" id="IPR050125">
    <property type="entry name" value="GPCR_opsins"/>
</dbReference>
<dbReference type="GO" id="GO:0009881">
    <property type="term" value="F:photoreceptor activity"/>
    <property type="evidence" value="ECO:0007669"/>
    <property type="project" value="UniProtKB-KW"/>
</dbReference>
<feature type="domain" description="G-protein coupled receptors family 1 profile" evidence="14">
    <location>
        <begin position="1"/>
        <end position="73"/>
    </location>
</feature>
<dbReference type="GO" id="GO:0004930">
    <property type="term" value="F:G protein-coupled receptor activity"/>
    <property type="evidence" value="ECO:0007669"/>
    <property type="project" value="UniProtKB-KW"/>
</dbReference>
<dbReference type="Proteomes" id="UP001591681">
    <property type="component" value="Unassembled WGS sequence"/>
</dbReference>
<dbReference type="InterPro" id="IPR027430">
    <property type="entry name" value="Retinal_BS"/>
</dbReference>
<dbReference type="Gene3D" id="1.20.1070.10">
    <property type="entry name" value="Rhodopsin 7-helix transmembrane proteins"/>
    <property type="match status" value="1"/>
</dbReference>
<evidence type="ECO:0000256" key="2">
    <source>
        <dbReference type="ARBA" id="ARBA00022543"/>
    </source>
</evidence>
<dbReference type="PRINTS" id="PR00237">
    <property type="entry name" value="GPCRRHODOPSN"/>
</dbReference>
<evidence type="ECO:0000256" key="8">
    <source>
        <dbReference type="ARBA" id="ARBA00023040"/>
    </source>
</evidence>
<gene>
    <name evidence="15" type="ORF">ACEWY4_007124</name>
</gene>
<dbReference type="PANTHER" id="PTHR24240">
    <property type="entry name" value="OPSIN"/>
    <property type="match status" value="1"/>
</dbReference>
<keyword evidence="9 13" id="KW-0472">Membrane</keyword>
<evidence type="ECO:0000256" key="3">
    <source>
        <dbReference type="ARBA" id="ARBA00022606"/>
    </source>
</evidence>
<keyword evidence="8" id="KW-0297">G-protein coupled receptor</keyword>
<keyword evidence="6 13" id="KW-1133">Transmembrane helix</keyword>
<keyword evidence="5" id="KW-0681">Retinal protein</keyword>
<evidence type="ECO:0000256" key="11">
    <source>
        <dbReference type="ARBA" id="ARBA00023224"/>
    </source>
</evidence>
<evidence type="ECO:0000313" key="16">
    <source>
        <dbReference type="Proteomes" id="UP001591681"/>
    </source>
</evidence>
<keyword evidence="4 13" id="KW-0812">Transmembrane</keyword>
<evidence type="ECO:0000259" key="14">
    <source>
        <dbReference type="PROSITE" id="PS50262"/>
    </source>
</evidence>
<proteinExistence type="predicted"/>
<keyword evidence="7" id="KW-0157">Chromophore</keyword>
<evidence type="ECO:0000256" key="13">
    <source>
        <dbReference type="SAM" id="Phobius"/>
    </source>
</evidence>
<reference evidence="15 16" key="1">
    <citation type="submission" date="2024-09" db="EMBL/GenBank/DDBJ databases">
        <title>A chromosome-level genome assembly of Gray's grenadier anchovy, Coilia grayii.</title>
        <authorList>
            <person name="Fu Z."/>
        </authorList>
    </citation>
    <scope>NUCLEOTIDE SEQUENCE [LARGE SCALE GENOMIC DNA]</scope>
    <source>
        <strain evidence="15">G4</strain>
        <tissue evidence="15">Muscle</tissue>
    </source>
</reference>
<feature type="region of interest" description="Disordered" evidence="12">
    <location>
        <begin position="131"/>
        <end position="162"/>
    </location>
</feature>
<evidence type="ECO:0000256" key="7">
    <source>
        <dbReference type="ARBA" id="ARBA00022991"/>
    </source>
</evidence>
<keyword evidence="3" id="KW-0716">Sensory transduction</keyword>
<evidence type="ECO:0000256" key="6">
    <source>
        <dbReference type="ARBA" id="ARBA00022989"/>
    </source>
</evidence>
<feature type="transmembrane region" description="Helical" evidence="13">
    <location>
        <begin position="56"/>
        <end position="76"/>
    </location>
</feature>
<keyword evidence="11" id="KW-0807">Transducer</keyword>
<evidence type="ECO:0000256" key="4">
    <source>
        <dbReference type="ARBA" id="ARBA00022692"/>
    </source>
</evidence>
<dbReference type="AlphaFoldDB" id="A0ABD1KFK5"/>
<dbReference type="SUPFAM" id="SSF81321">
    <property type="entry name" value="Family A G protein-coupled receptor-like"/>
    <property type="match status" value="1"/>
</dbReference>
<evidence type="ECO:0000313" key="15">
    <source>
        <dbReference type="EMBL" id="KAL2097917.1"/>
    </source>
</evidence>
<comment type="subcellular location">
    <subcellularLocation>
        <location evidence="1">Membrane</location>
        <topology evidence="1">Multi-pass membrane protein</topology>
    </subcellularLocation>
</comment>
<keyword evidence="2" id="KW-0600">Photoreceptor protein</keyword>
<name>A0ABD1KFK5_9TELE</name>
<protein>
    <recommendedName>
        <fullName evidence="14">G-protein coupled receptors family 1 profile domain-containing protein</fullName>
    </recommendedName>
</protein>
<keyword evidence="16" id="KW-1185">Reference proteome</keyword>
<evidence type="ECO:0000256" key="12">
    <source>
        <dbReference type="SAM" id="MobiDB-lite"/>
    </source>
</evidence>
<evidence type="ECO:0000256" key="1">
    <source>
        <dbReference type="ARBA" id="ARBA00004141"/>
    </source>
</evidence>
<dbReference type="GO" id="GO:0016020">
    <property type="term" value="C:membrane"/>
    <property type="evidence" value="ECO:0007669"/>
    <property type="project" value="UniProtKB-SubCell"/>
</dbReference>
<organism evidence="15 16">
    <name type="scientific">Coilia grayii</name>
    <name type="common">Gray's grenadier anchovy</name>
    <dbReference type="NCBI Taxonomy" id="363190"/>
    <lineage>
        <taxon>Eukaryota</taxon>
        <taxon>Metazoa</taxon>
        <taxon>Chordata</taxon>
        <taxon>Craniata</taxon>
        <taxon>Vertebrata</taxon>
        <taxon>Euteleostomi</taxon>
        <taxon>Actinopterygii</taxon>
        <taxon>Neopterygii</taxon>
        <taxon>Teleostei</taxon>
        <taxon>Clupei</taxon>
        <taxon>Clupeiformes</taxon>
        <taxon>Clupeoidei</taxon>
        <taxon>Engraulidae</taxon>
        <taxon>Coilinae</taxon>
        <taxon>Coilia</taxon>
    </lineage>
</organism>
<dbReference type="EMBL" id="JBHFQA010000006">
    <property type="protein sequence ID" value="KAL2097917.1"/>
    <property type="molecule type" value="Genomic_DNA"/>
</dbReference>
<dbReference type="InterPro" id="IPR017452">
    <property type="entry name" value="GPCR_Rhodpsn_7TM"/>
</dbReference>
<evidence type="ECO:0000256" key="9">
    <source>
        <dbReference type="ARBA" id="ARBA00023136"/>
    </source>
</evidence>
<accession>A0ABD1KFK5</accession>
<comment type="caution">
    <text evidence="15">The sequence shown here is derived from an EMBL/GenBank/DDBJ whole genome shotgun (WGS) entry which is preliminary data.</text>
</comment>
<dbReference type="Pfam" id="PF00001">
    <property type="entry name" value="7tm_1"/>
    <property type="match status" value="1"/>
</dbReference>
<dbReference type="PROSITE" id="PS50262">
    <property type="entry name" value="G_PROTEIN_RECEP_F1_2"/>
    <property type="match status" value="1"/>
</dbReference>
<dbReference type="GO" id="GO:0007602">
    <property type="term" value="P:phototransduction"/>
    <property type="evidence" value="ECO:0007669"/>
    <property type="project" value="UniProtKB-KW"/>
</dbReference>
<dbReference type="InterPro" id="IPR000276">
    <property type="entry name" value="GPCR_Rhodpsn"/>
</dbReference>
<dbReference type="PROSITE" id="PS00238">
    <property type="entry name" value="OPSIN"/>
    <property type="match status" value="1"/>
</dbReference>
<sequence>MVSGVNRALGRKREQRVLVMVIIMVVCYLLCWLPYGIMALLATFGPPGLVTPEASIIPSVFAKTSTVINPIIYIFMNKQFYRCFLAMLKCEVPERGSSFKSTSRVNRQSKRVLRRTNDNHLTLVLASMGPATSTLPNQAEGGPPSSDNSKPAKVSLVAHYTE</sequence>
<evidence type="ECO:0000256" key="5">
    <source>
        <dbReference type="ARBA" id="ARBA00022925"/>
    </source>
</evidence>
<evidence type="ECO:0000256" key="10">
    <source>
        <dbReference type="ARBA" id="ARBA00023170"/>
    </source>
</evidence>